<evidence type="ECO:0000256" key="1">
    <source>
        <dbReference type="SAM" id="MobiDB-lite"/>
    </source>
</evidence>
<evidence type="ECO:0008006" key="5">
    <source>
        <dbReference type="Google" id="ProtNLM"/>
    </source>
</evidence>
<gene>
    <name evidence="3" type="ORF">IPOD504_LOCUS16907</name>
</gene>
<organism evidence="3 4">
    <name type="scientific">Iphiclides podalirius</name>
    <name type="common">scarce swallowtail</name>
    <dbReference type="NCBI Taxonomy" id="110791"/>
    <lineage>
        <taxon>Eukaryota</taxon>
        <taxon>Metazoa</taxon>
        <taxon>Ecdysozoa</taxon>
        <taxon>Arthropoda</taxon>
        <taxon>Hexapoda</taxon>
        <taxon>Insecta</taxon>
        <taxon>Pterygota</taxon>
        <taxon>Neoptera</taxon>
        <taxon>Endopterygota</taxon>
        <taxon>Lepidoptera</taxon>
        <taxon>Glossata</taxon>
        <taxon>Ditrysia</taxon>
        <taxon>Papilionoidea</taxon>
        <taxon>Papilionidae</taxon>
        <taxon>Papilioninae</taxon>
        <taxon>Iphiclides</taxon>
    </lineage>
</organism>
<dbReference type="EMBL" id="OW152820">
    <property type="protein sequence ID" value="CAH2075568.1"/>
    <property type="molecule type" value="Genomic_DNA"/>
</dbReference>
<proteinExistence type="predicted"/>
<keyword evidence="2" id="KW-0732">Signal</keyword>
<keyword evidence="4" id="KW-1185">Reference proteome</keyword>
<accession>A0ABN8J5I0</accession>
<protein>
    <recommendedName>
        <fullName evidence="5">Secreted protein</fullName>
    </recommendedName>
</protein>
<feature type="chain" id="PRO_5046180908" description="Secreted protein" evidence="2">
    <location>
        <begin position="23"/>
        <end position="93"/>
    </location>
</feature>
<evidence type="ECO:0000256" key="2">
    <source>
        <dbReference type="SAM" id="SignalP"/>
    </source>
</evidence>
<name>A0ABN8J5I0_9NEOP</name>
<feature type="signal peptide" evidence="2">
    <location>
        <begin position="1"/>
        <end position="22"/>
    </location>
</feature>
<feature type="region of interest" description="Disordered" evidence="1">
    <location>
        <begin position="71"/>
        <end position="93"/>
    </location>
</feature>
<sequence length="93" mass="9868">MARKHLLGVLILGGTQAHSTRAIRISRGKPGPSDVQSAIGNRLRRIDIDVLHKARGEAASSHVTGARVTDVASAASVDLPPSRHPHPPPPRPR</sequence>
<reference evidence="3" key="1">
    <citation type="submission" date="2022-03" db="EMBL/GenBank/DDBJ databases">
        <authorList>
            <person name="Martin H S."/>
        </authorList>
    </citation>
    <scope>NUCLEOTIDE SEQUENCE</scope>
</reference>
<evidence type="ECO:0000313" key="4">
    <source>
        <dbReference type="Proteomes" id="UP000837857"/>
    </source>
</evidence>
<dbReference type="Proteomes" id="UP000837857">
    <property type="component" value="Chromosome 8"/>
</dbReference>
<evidence type="ECO:0000313" key="3">
    <source>
        <dbReference type="EMBL" id="CAH2075568.1"/>
    </source>
</evidence>
<feature type="non-terminal residue" evidence="3">
    <location>
        <position position="1"/>
    </location>
</feature>